<keyword evidence="6" id="KW-1185">Reference proteome</keyword>
<evidence type="ECO:0000313" key="5">
    <source>
        <dbReference type="EMBL" id="GIY84290.1"/>
    </source>
</evidence>
<organism evidence="5 6">
    <name type="scientific">Caerostris extrusa</name>
    <name type="common">Bark spider</name>
    <name type="synonym">Caerostris bankana</name>
    <dbReference type="NCBI Taxonomy" id="172846"/>
    <lineage>
        <taxon>Eukaryota</taxon>
        <taxon>Metazoa</taxon>
        <taxon>Ecdysozoa</taxon>
        <taxon>Arthropoda</taxon>
        <taxon>Chelicerata</taxon>
        <taxon>Arachnida</taxon>
        <taxon>Araneae</taxon>
        <taxon>Araneomorphae</taxon>
        <taxon>Entelegynae</taxon>
        <taxon>Araneoidea</taxon>
        <taxon>Araneidae</taxon>
        <taxon>Caerostris</taxon>
    </lineage>
</organism>
<comment type="similarity">
    <text evidence="1">Belongs to the methyltransferase superfamily.</text>
</comment>
<dbReference type="Proteomes" id="UP001054945">
    <property type="component" value="Unassembled WGS sequence"/>
</dbReference>
<dbReference type="GO" id="GO:0008757">
    <property type="term" value="F:S-adenosylmethionine-dependent methyltransferase activity"/>
    <property type="evidence" value="ECO:0007669"/>
    <property type="project" value="InterPro"/>
</dbReference>
<dbReference type="EMBL" id="BPLR01016498">
    <property type="protein sequence ID" value="GIY84290.1"/>
    <property type="molecule type" value="Genomic_DNA"/>
</dbReference>
<dbReference type="Pfam" id="PF08241">
    <property type="entry name" value="Methyltransf_11"/>
    <property type="match status" value="1"/>
</dbReference>
<evidence type="ECO:0000259" key="4">
    <source>
        <dbReference type="Pfam" id="PF08241"/>
    </source>
</evidence>
<protein>
    <submittedName>
        <fullName evidence="5">Methyltransferase</fullName>
    </submittedName>
</protein>
<evidence type="ECO:0000256" key="3">
    <source>
        <dbReference type="ARBA" id="ARBA00022679"/>
    </source>
</evidence>
<sequence>MPGHSSAFQVTSRSPKNKLFCNVPLIYSKGTAKGTICNNDITKLLLRTVSTSFLSCWLRLVRNLISQAGQFPVARFPKGIAPAECLPVGDSSVHLLTAATCFHWLDMKAFFKEADRVLMPGGVLAVYTSMAIYPVTGDEHTDYRLRLITNKVTHMFSQLWEQYGNIEFPFEDIIRIGDIGHTYMGNASDTTGYIKSVSTFQNFRSINPLKADELLKIIKTGESQKIEFLKINWTFKS</sequence>
<dbReference type="InterPro" id="IPR013216">
    <property type="entry name" value="Methyltransf_11"/>
</dbReference>
<feature type="domain" description="Methyltransferase type 11" evidence="4">
    <location>
        <begin position="81"/>
        <end position="125"/>
    </location>
</feature>
<evidence type="ECO:0000256" key="2">
    <source>
        <dbReference type="ARBA" id="ARBA00022603"/>
    </source>
</evidence>
<accession>A0AAV4WQU0</accession>
<comment type="caution">
    <text evidence="5">The sequence shown here is derived from an EMBL/GenBank/DDBJ whole genome shotgun (WGS) entry which is preliminary data.</text>
</comment>
<gene>
    <name evidence="5" type="primary">X975_22306</name>
    <name evidence="5" type="ORF">CEXT_243371</name>
</gene>
<keyword evidence="2 5" id="KW-0489">Methyltransferase</keyword>
<dbReference type="AlphaFoldDB" id="A0AAV4WQU0"/>
<name>A0AAV4WQU0_CAEEX</name>
<dbReference type="InterPro" id="IPR051052">
    <property type="entry name" value="Diverse_substrate_MTase"/>
</dbReference>
<dbReference type="GO" id="GO:0032259">
    <property type="term" value="P:methylation"/>
    <property type="evidence" value="ECO:0007669"/>
    <property type="project" value="UniProtKB-KW"/>
</dbReference>
<dbReference type="SUPFAM" id="SSF53335">
    <property type="entry name" value="S-adenosyl-L-methionine-dependent methyltransferases"/>
    <property type="match status" value="1"/>
</dbReference>
<keyword evidence="3" id="KW-0808">Transferase</keyword>
<evidence type="ECO:0000256" key="1">
    <source>
        <dbReference type="ARBA" id="ARBA00008361"/>
    </source>
</evidence>
<reference evidence="5 6" key="1">
    <citation type="submission" date="2021-06" db="EMBL/GenBank/DDBJ databases">
        <title>Caerostris extrusa draft genome.</title>
        <authorList>
            <person name="Kono N."/>
            <person name="Arakawa K."/>
        </authorList>
    </citation>
    <scope>NUCLEOTIDE SEQUENCE [LARGE SCALE GENOMIC DNA]</scope>
</reference>
<dbReference type="Gene3D" id="3.40.50.150">
    <property type="entry name" value="Vaccinia Virus protein VP39"/>
    <property type="match status" value="1"/>
</dbReference>
<proteinExistence type="inferred from homology"/>
<dbReference type="PANTHER" id="PTHR44942">
    <property type="entry name" value="METHYLTRANSF_11 DOMAIN-CONTAINING PROTEIN"/>
    <property type="match status" value="1"/>
</dbReference>
<evidence type="ECO:0000313" key="6">
    <source>
        <dbReference type="Proteomes" id="UP001054945"/>
    </source>
</evidence>
<dbReference type="InterPro" id="IPR029063">
    <property type="entry name" value="SAM-dependent_MTases_sf"/>
</dbReference>
<dbReference type="PANTHER" id="PTHR44942:SF4">
    <property type="entry name" value="METHYLTRANSFERASE TYPE 11 DOMAIN-CONTAINING PROTEIN"/>
    <property type="match status" value="1"/>
</dbReference>